<dbReference type="Proteomes" id="UP000317180">
    <property type="component" value="Unassembled WGS sequence"/>
</dbReference>
<dbReference type="InterPro" id="IPR052544">
    <property type="entry name" value="Bacteriocin_Proc_Enz"/>
</dbReference>
<evidence type="ECO:0000313" key="2">
    <source>
        <dbReference type="EMBL" id="GED24844.1"/>
    </source>
</evidence>
<dbReference type="Pfam" id="PF00881">
    <property type="entry name" value="Nitroreductase"/>
    <property type="match status" value="1"/>
</dbReference>
<evidence type="ECO:0000313" key="4">
    <source>
        <dbReference type="Proteomes" id="UP000276178"/>
    </source>
</evidence>
<dbReference type="PANTHER" id="PTHR43745">
    <property type="entry name" value="NITROREDUCTASE MJ1384-RELATED"/>
    <property type="match status" value="1"/>
</dbReference>
<dbReference type="EMBL" id="RHHN01000089">
    <property type="protein sequence ID" value="RNB48055.1"/>
    <property type="molecule type" value="Genomic_DNA"/>
</dbReference>
<dbReference type="Gene3D" id="3.40.109.10">
    <property type="entry name" value="NADH Oxidase"/>
    <property type="match status" value="2"/>
</dbReference>
<dbReference type="RefSeq" id="WP_005829590.1">
    <property type="nucleotide sequence ID" value="NZ_BJOD01000008.1"/>
</dbReference>
<feature type="domain" description="Nitroreductase" evidence="1">
    <location>
        <begin position="401"/>
        <end position="519"/>
    </location>
</feature>
<evidence type="ECO:0000313" key="5">
    <source>
        <dbReference type="Proteomes" id="UP000317180"/>
    </source>
</evidence>
<sequence>MSLERFVHDLHFATEKVRPPDLEVNWDDAPLPYKLYSGLPAVSLPAEVALSLAEEKVEGEPSLAQLGSLLYYMYGLAKVSQTVFPQEAAEEGLFPVQSYRRAIPSGGALYPNEVYLYGKLSYMAQGVYHYDVAHHRLVLLREGDFDAYVSQSLGQRCALHHCFGALFVSAYFWKNAFKYDLFSYRLQGLDTGVLLGQWLALAEGCGIETGVHYLFLDRAINHLLGLSGNEESVYAIMPLAAKRQEAWPLPAAPGLSAGAKSRGETTAEQLLRQLEPVTHRYHIGSQRQKDYPLLRKMNEAAMYESTASFGTPRAAAEQPVADSAKKRHVLPDSLPQRYDFAEFCRRRTSPELDFVWRKIAQEQLSALLQEAFGAFRYRHDLGGTDSGLPALCVCIHQVDGIENGAYRYEPDSHSLLARRYGDQRLELQAGMTLDNVNLFQVPLCFHVAGERNQLRDRWGDRGYRILQMQAGIAVHRLLLGAFSCGLGGHPLLGYDVAKSDGIYGLADEQKTCLIQLPVGSYRPRVRLEGSLHG</sequence>
<dbReference type="GO" id="GO:0016491">
    <property type="term" value="F:oxidoreductase activity"/>
    <property type="evidence" value="ECO:0007669"/>
    <property type="project" value="InterPro"/>
</dbReference>
<reference evidence="2 5" key="2">
    <citation type="submission" date="2019-06" db="EMBL/GenBank/DDBJ databases">
        <title>Whole genome shotgun sequence of Brevibacillus agri NBRC 15538.</title>
        <authorList>
            <person name="Hosoyama A."/>
            <person name="Uohara A."/>
            <person name="Ohji S."/>
            <person name="Ichikawa N."/>
        </authorList>
    </citation>
    <scope>NUCLEOTIDE SEQUENCE [LARGE SCALE GENOMIC DNA]</scope>
    <source>
        <strain evidence="2 5">NBRC 15538</strain>
    </source>
</reference>
<dbReference type="OrthoDB" id="9801593at2"/>
<protein>
    <submittedName>
        <fullName evidence="2">NADH oxidase</fullName>
    </submittedName>
    <submittedName>
        <fullName evidence="3">SagB/ThcOx family dehydrogenase</fullName>
    </submittedName>
</protein>
<dbReference type="Proteomes" id="UP000276178">
    <property type="component" value="Unassembled WGS sequence"/>
</dbReference>
<accession>A0A3M8AC29</accession>
<organism evidence="3 4">
    <name type="scientific">Brevibacillus agri</name>
    <dbReference type="NCBI Taxonomy" id="51101"/>
    <lineage>
        <taxon>Bacteria</taxon>
        <taxon>Bacillati</taxon>
        <taxon>Bacillota</taxon>
        <taxon>Bacilli</taxon>
        <taxon>Bacillales</taxon>
        <taxon>Paenibacillaceae</taxon>
        <taxon>Brevibacillus</taxon>
    </lineage>
</organism>
<proteinExistence type="predicted"/>
<dbReference type="InterPro" id="IPR020051">
    <property type="entry name" value="SagB-type_dehydrogenase"/>
</dbReference>
<dbReference type="EMBL" id="BJOD01000008">
    <property type="protein sequence ID" value="GED24844.1"/>
    <property type="molecule type" value="Genomic_DNA"/>
</dbReference>
<dbReference type="SUPFAM" id="SSF55469">
    <property type="entry name" value="FMN-dependent nitroreductase-like"/>
    <property type="match status" value="1"/>
</dbReference>
<dbReference type="AlphaFoldDB" id="A0A3M8AC29"/>
<dbReference type="GeneID" id="82811716"/>
<gene>
    <name evidence="2" type="primary">noxC_1</name>
    <name evidence="2" type="ORF">BAG01nite_09460</name>
    <name evidence="3" type="ORF">EB820_23500</name>
</gene>
<dbReference type="CDD" id="cd02142">
    <property type="entry name" value="McbC_SagB-like_oxidoreductase"/>
    <property type="match status" value="1"/>
</dbReference>
<dbReference type="InterPro" id="IPR029479">
    <property type="entry name" value="Nitroreductase"/>
</dbReference>
<dbReference type="NCBIfam" id="TIGR03605">
    <property type="entry name" value="antibiot_sagB"/>
    <property type="match status" value="1"/>
</dbReference>
<dbReference type="PANTHER" id="PTHR43745:SF2">
    <property type="entry name" value="NITROREDUCTASE MJ1384-RELATED"/>
    <property type="match status" value="1"/>
</dbReference>
<evidence type="ECO:0000259" key="1">
    <source>
        <dbReference type="Pfam" id="PF00881"/>
    </source>
</evidence>
<evidence type="ECO:0000313" key="3">
    <source>
        <dbReference type="EMBL" id="RNB48055.1"/>
    </source>
</evidence>
<dbReference type="InterPro" id="IPR000415">
    <property type="entry name" value="Nitroreductase-like"/>
</dbReference>
<reference evidence="3 4" key="1">
    <citation type="submission" date="2018-10" db="EMBL/GenBank/DDBJ databases">
        <title>Phylogenomics of Brevibacillus.</title>
        <authorList>
            <person name="Dunlap C."/>
        </authorList>
    </citation>
    <scope>NUCLEOTIDE SEQUENCE [LARGE SCALE GENOMIC DNA]</scope>
    <source>
        <strain evidence="3 4">NRRL NRS 1219</strain>
    </source>
</reference>
<keyword evidence="5" id="KW-1185">Reference proteome</keyword>
<name>A0A3M8AC29_9BACL</name>
<comment type="caution">
    <text evidence="3">The sequence shown here is derived from an EMBL/GenBank/DDBJ whole genome shotgun (WGS) entry which is preliminary data.</text>
</comment>